<dbReference type="Gene3D" id="1.20.5.820">
    <property type="entry name" value="Preprotein translocase SecE subunit"/>
    <property type="match status" value="1"/>
</dbReference>
<accession>A0A1X0QAM0</accession>
<keyword evidence="1" id="KW-1133">Transmembrane helix</keyword>
<evidence type="ECO:0000313" key="2">
    <source>
        <dbReference type="EMBL" id="ORD96772.1"/>
    </source>
</evidence>
<dbReference type="VEuPathDB" id="MicrosporidiaDB:A0H76_2897"/>
<feature type="transmembrane region" description="Helical" evidence="1">
    <location>
        <begin position="38"/>
        <end position="56"/>
    </location>
</feature>
<dbReference type="InterPro" id="IPR023391">
    <property type="entry name" value="Prot_translocase_SecE_dom_sf"/>
</dbReference>
<proteinExistence type="predicted"/>
<evidence type="ECO:0000313" key="3">
    <source>
        <dbReference type="Proteomes" id="UP000192356"/>
    </source>
</evidence>
<dbReference type="Proteomes" id="UP000192356">
    <property type="component" value="Unassembled WGS sequence"/>
</dbReference>
<organism evidence="2 3">
    <name type="scientific">Hepatospora eriocheir</name>
    <dbReference type="NCBI Taxonomy" id="1081669"/>
    <lineage>
        <taxon>Eukaryota</taxon>
        <taxon>Fungi</taxon>
        <taxon>Fungi incertae sedis</taxon>
        <taxon>Microsporidia</taxon>
        <taxon>Hepatosporidae</taxon>
        <taxon>Hepatospora</taxon>
    </lineage>
</organism>
<sequence length="101" mass="11591">MSSNLNSHLKTIKSKESNPDLLKLIQERQKKQNKSKKPFKLLAALLLYPMLAKTFLQNLKKPKIGESLQVLRLFSIVAILLGLLCYVIKVFYIPINNILIK</sequence>
<dbReference type="AlphaFoldDB" id="A0A1X0QAM0"/>
<comment type="caution">
    <text evidence="2">The sequence shown here is derived from an EMBL/GenBank/DDBJ whole genome shotgun (WGS) entry which is preliminary data.</text>
</comment>
<keyword evidence="1" id="KW-0812">Transmembrane</keyword>
<dbReference type="SUPFAM" id="SSF103456">
    <property type="entry name" value="Preprotein translocase SecE subunit"/>
    <property type="match status" value="1"/>
</dbReference>
<feature type="transmembrane region" description="Helical" evidence="1">
    <location>
        <begin position="76"/>
        <end position="95"/>
    </location>
</feature>
<keyword evidence="1" id="KW-0472">Membrane</keyword>
<gene>
    <name evidence="2" type="ORF">HERIO_1314</name>
</gene>
<evidence type="ECO:0000256" key="1">
    <source>
        <dbReference type="SAM" id="Phobius"/>
    </source>
</evidence>
<dbReference type="EMBL" id="LVKB01000062">
    <property type="protein sequence ID" value="ORD96772.1"/>
    <property type="molecule type" value="Genomic_DNA"/>
</dbReference>
<name>A0A1X0QAM0_9MICR</name>
<keyword evidence="3" id="KW-1185">Reference proteome</keyword>
<protein>
    <submittedName>
        <fullName evidence="2">Uncharacterized protein</fullName>
    </submittedName>
</protein>
<dbReference type="VEuPathDB" id="MicrosporidiaDB:HERIO_1314"/>
<reference evidence="2 3" key="1">
    <citation type="journal article" date="2017" name="Environ. Microbiol.">
        <title>Decay of the glycolytic pathway and adaptation to intranuclear parasitism within Enterocytozoonidae microsporidia.</title>
        <authorList>
            <person name="Wiredu Boakye D."/>
            <person name="Jaroenlak P."/>
            <person name="Prachumwat A."/>
            <person name="Williams T.A."/>
            <person name="Bateman K.S."/>
            <person name="Itsathitphaisarn O."/>
            <person name="Sritunyalucksana K."/>
            <person name="Paszkiewicz K.H."/>
            <person name="Moore K.A."/>
            <person name="Stentiford G.D."/>
            <person name="Williams B.A."/>
        </authorList>
    </citation>
    <scope>NUCLEOTIDE SEQUENCE [LARGE SCALE GENOMIC DNA]</scope>
    <source>
        <strain evidence="2 3">GB1</strain>
    </source>
</reference>